<evidence type="ECO:0000313" key="2">
    <source>
        <dbReference type="Proteomes" id="UP000759537"/>
    </source>
</evidence>
<evidence type="ECO:0000313" key="1">
    <source>
        <dbReference type="EMBL" id="KAF8473049.1"/>
    </source>
</evidence>
<reference evidence="1" key="2">
    <citation type="journal article" date="2020" name="Nat. Commun.">
        <title>Large-scale genome sequencing of mycorrhizal fungi provides insights into the early evolution of symbiotic traits.</title>
        <authorList>
            <person name="Miyauchi S."/>
            <person name="Kiss E."/>
            <person name="Kuo A."/>
            <person name="Drula E."/>
            <person name="Kohler A."/>
            <person name="Sanchez-Garcia M."/>
            <person name="Morin E."/>
            <person name="Andreopoulos B."/>
            <person name="Barry K.W."/>
            <person name="Bonito G."/>
            <person name="Buee M."/>
            <person name="Carver A."/>
            <person name="Chen C."/>
            <person name="Cichocki N."/>
            <person name="Clum A."/>
            <person name="Culley D."/>
            <person name="Crous P.W."/>
            <person name="Fauchery L."/>
            <person name="Girlanda M."/>
            <person name="Hayes R.D."/>
            <person name="Keri Z."/>
            <person name="LaButti K."/>
            <person name="Lipzen A."/>
            <person name="Lombard V."/>
            <person name="Magnuson J."/>
            <person name="Maillard F."/>
            <person name="Murat C."/>
            <person name="Nolan M."/>
            <person name="Ohm R.A."/>
            <person name="Pangilinan J."/>
            <person name="Pereira M.F."/>
            <person name="Perotto S."/>
            <person name="Peter M."/>
            <person name="Pfister S."/>
            <person name="Riley R."/>
            <person name="Sitrit Y."/>
            <person name="Stielow J.B."/>
            <person name="Szollosi G."/>
            <person name="Zifcakova L."/>
            <person name="Stursova M."/>
            <person name="Spatafora J.W."/>
            <person name="Tedersoo L."/>
            <person name="Vaario L.M."/>
            <person name="Yamada A."/>
            <person name="Yan M."/>
            <person name="Wang P."/>
            <person name="Xu J."/>
            <person name="Bruns T."/>
            <person name="Baldrian P."/>
            <person name="Vilgalys R."/>
            <person name="Dunand C."/>
            <person name="Henrissat B."/>
            <person name="Grigoriev I.V."/>
            <person name="Hibbett D."/>
            <person name="Nagy L.G."/>
            <person name="Martin F.M."/>
        </authorList>
    </citation>
    <scope>NUCLEOTIDE SEQUENCE</scope>
    <source>
        <strain evidence="1">Prilba</strain>
    </source>
</reference>
<name>A0A9P5JZZ5_9AGAM</name>
<proteinExistence type="predicted"/>
<reference evidence="1" key="1">
    <citation type="submission" date="2019-10" db="EMBL/GenBank/DDBJ databases">
        <authorList>
            <consortium name="DOE Joint Genome Institute"/>
            <person name="Kuo A."/>
            <person name="Miyauchi S."/>
            <person name="Kiss E."/>
            <person name="Drula E."/>
            <person name="Kohler A."/>
            <person name="Sanchez-Garcia M."/>
            <person name="Andreopoulos B."/>
            <person name="Barry K.W."/>
            <person name="Bonito G."/>
            <person name="Buee M."/>
            <person name="Carver A."/>
            <person name="Chen C."/>
            <person name="Cichocki N."/>
            <person name="Clum A."/>
            <person name="Culley D."/>
            <person name="Crous P.W."/>
            <person name="Fauchery L."/>
            <person name="Girlanda M."/>
            <person name="Hayes R."/>
            <person name="Keri Z."/>
            <person name="LaButti K."/>
            <person name="Lipzen A."/>
            <person name="Lombard V."/>
            <person name="Magnuson J."/>
            <person name="Maillard F."/>
            <person name="Morin E."/>
            <person name="Murat C."/>
            <person name="Nolan M."/>
            <person name="Ohm R."/>
            <person name="Pangilinan J."/>
            <person name="Pereira M."/>
            <person name="Perotto S."/>
            <person name="Peter M."/>
            <person name="Riley R."/>
            <person name="Sitrit Y."/>
            <person name="Stielow B."/>
            <person name="Szollosi G."/>
            <person name="Zifcakova L."/>
            <person name="Stursova M."/>
            <person name="Spatafora J.W."/>
            <person name="Tedersoo L."/>
            <person name="Vaario L.-M."/>
            <person name="Yamada A."/>
            <person name="Yan M."/>
            <person name="Wang P."/>
            <person name="Xu J."/>
            <person name="Bruns T."/>
            <person name="Baldrian P."/>
            <person name="Vilgalys R."/>
            <person name="Henrissat B."/>
            <person name="Grigoriev I.V."/>
            <person name="Hibbett D."/>
            <person name="Nagy L.G."/>
            <person name="Martin F.M."/>
        </authorList>
    </citation>
    <scope>NUCLEOTIDE SEQUENCE</scope>
    <source>
        <strain evidence="1">Prilba</strain>
    </source>
</reference>
<dbReference type="AlphaFoldDB" id="A0A9P5JZZ5"/>
<gene>
    <name evidence="1" type="ORF">DFH94DRAFT_684492</name>
</gene>
<sequence length="100" mass="10481">MASSVGMGMGMGIGVQGVGMGMGVGVGKVGTRAWVKTSRTWDGIGASSGRLHWRVDRGRAVVKACRREGEGKDWAKLGEGIIGMDTPVWPEFLMLTSVAS</sequence>
<organism evidence="1 2">
    <name type="scientific">Russula ochroleuca</name>
    <dbReference type="NCBI Taxonomy" id="152965"/>
    <lineage>
        <taxon>Eukaryota</taxon>
        <taxon>Fungi</taxon>
        <taxon>Dikarya</taxon>
        <taxon>Basidiomycota</taxon>
        <taxon>Agaricomycotina</taxon>
        <taxon>Agaricomycetes</taxon>
        <taxon>Russulales</taxon>
        <taxon>Russulaceae</taxon>
        <taxon>Russula</taxon>
    </lineage>
</organism>
<dbReference type="EMBL" id="WHVB01000019">
    <property type="protein sequence ID" value="KAF8473049.1"/>
    <property type="molecule type" value="Genomic_DNA"/>
</dbReference>
<accession>A0A9P5JZZ5</accession>
<dbReference type="Proteomes" id="UP000759537">
    <property type="component" value="Unassembled WGS sequence"/>
</dbReference>
<comment type="caution">
    <text evidence="1">The sequence shown here is derived from an EMBL/GenBank/DDBJ whole genome shotgun (WGS) entry which is preliminary data.</text>
</comment>
<keyword evidence="2" id="KW-1185">Reference proteome</keyword>
<protein>
    <submittedName>
        <fullName evidence="1">Uncharacterized protein</fullName>
    </submittedName>
</protein>